<sequence length="210" mass="23202">MTHIFNLDQIKKVLPTLDIVKDLEEGFIAYSRGQVVVPPVGELSFEDPPGDTHIKYGYIKGDDYYVIKIASGFYDNPKINLSSNSGLMLLFSQKTGLPASILLDEGFLTDVRTAVAGEICAKYLAPKDIYRIGVFGTGVQARMQVEYLKSVTDCKDIIVWGRNRSGLDAYQRDMQEIGYAVQTTQNAKEVAESCNMIVTATPAKNPLLHA</sequence>
<dbReference type="InterPro" id="IPR036291">
    <property type="entry name" value="NAD(P)-bd_dom_sf"/>
</dbReference>
<dbReference type="InterPro" id="IPR023401">
    <property type="entry name" value="ODC_N"/>
</dbReference>
<dbReference type="Pfam" id="PF02423">
    <property type="entry name" value="OCD_Mu_crystall"/>
    <property type="match status" value="1"/>
</dbReference>
<gene>
    <name evidence="1" type="ORF">LCGC14_1807940</name>
</gene>
<dbReference type="Gene3D" id="3.40.50.720">
    <property type="entry name" value="NAD(P)-binding Rossmann-like Domain"/>
    <property type="match status" value="1"/>
</dbReference>
<dbReference type="Gene3D" id="3.30.1780.10">
    <property type="entry name" value="ornithine cyclodeaminase, domain 1"/>
    <property type="match status" value="1"/>
</dbReference>
<evidence type="ECO:0000313" key="1">
    <source>
        <dbReference type="EMBL" id="KKM00084.1"/>
    </source>
</evidence>
<evidence type="ECO:0008006" key="2">
    <source>
        <dbReference type="Google" id="ProtNLM"/>
    </source>
</evidence>
<accession>A0A0F9GMT3</accession>
<dbReference type="GO" id="GO:0005737">
    <property type="term" value="C:cytoplasm"/>
    <property type="evidence" value="ECO:0007669"/>
    <property type="project" value="TreeGrafter"/>
</dbReference>
<dbReference type="SUPFAM" id="SSF51735">
    <property type="entry name" value="NAD(P)-binding Rossmann-fold domains"/>
    <property type="match status" value="1"/>
</dbReference>
<feature type="non-terminal residue" evidence="1">
    <location>
        <position position="210"/>
    </location>
</feature>
<proteinExistence type="predicted"/>
<comment type="caution">
    <text evidence="1">The sequence shown here is derived from an EMBL/GenBank/DDBJ whole genome shotgun (WGS) entry which is preliminary data.</text>
</comment>
<protein>
    <recommendedName>
        <fullName evidence="2">Ornithine cyclodeaminase</fullName>
    </recommendedName>
</protein>
<dbReference type="PANTHER" id="PTHR13812:SF19">
    <property type="entry name" value="KETIMINE REDUCTASE MU-CRYSTALLIN"/>
    <property type="match status" value="1"/>
</dbReference>
<dbReference type="AlphaFoldDB" id="A0A0F9GMT3"/>
<dbReference type="InterPro" id="IPR003462">
    <property type="entry name" value="ODC_Mu_crystall"/>
</dbReference>
<name>A0A0F9GMT3_9ZZZZ</name>
<reference evidence="1" key="1">
    <citation type="journal article" date="2015" name="Nature">
        <title>Complex archaea that bridge the gap between prokaryotes and eukaryotes.</title>
        <authorList>
            <person name="Spang A."/>
            <person name="Saw J.H."/>
            <person name="Jorgensen S.L."/>
            <person name="Zaremba-Niedzwiedzka K."/>
            <person name="Martijn J."/>
            <person name="Lind A.E."/>
            <person name="van Eijk R."/>
            <person name="Schleper C."/>
            <person name="Guy L."/>
            <person name="Ettema T.J."/>
        </authorList>
    </citation>
    <scope>NUCLEOTIDE SEQUENCE</scope>
</reference>
<dbReference type="EMBL" id="LAZR01017516">
    <property type="protein sequence ID" value="KKM00084.1"/>
    <property type="molecule type" value="Genomic_DNA"/>
</dbReference>
<organism evidence="1">
    <name type="scientific">marine sediment metagenome</name>
    <dbReference type="NCBI Taxonomy" id="412755"/>
    <lineage>
        <taxon>unclassified sequences</taxon>
        <taxon>metagenomes</taxon>
        <taxon>ecological metagenomes</taxon>
    </lineage>
</organism>
<dbReference type="PANTHER" id="PTHR13812">
    <property type="entry name" value="KETIMINE REDUCTASE MU-CRYSTALLIN"/>
    <property type="match status" value="1"/>
</dbReference>